<evidence type="ECO:0000313" key="3">
    <source>
        <dbReference type="Proteomes" id="UP000750502"/>
    </source>
</evidence>
<evidence type="ECO:0000313" key="2">
    <source>
        <dbReference type="EMBL" id="KAG5762529.1"/>
    </source>
</evidence>
<name>A0A9P7HMW0_9HYPO</name>
<reference evidence="2" key="2">
    <citation type="submission" date="2020-10" db="EMBL/GenBank/DDBJ databases">
        <authorList>
            <person name="Peck L.D."/>
            <person name="Nowell R.W."/>
            <person name="Flood J."/>
            <person name="Ryan M.J."/>
            <person name="Barraclough T.G."/>
        </authorList>
    </citation>
    <scope>NUCLEOTIDE SEQUENCE</scope>
    <source>
        <strain evidence="2">IMI 127659i</strain>
    </source>
</reference>
<evidence type="ECO:0000256" key="1">
    <source>
        <dbReference type="SAM" id="MobiDB-lite"/>
    </source>
</evidence>
<feature type="compositionally biased region" description="Polar residues" evidence="1">
    <location>
        <begin position="92"/>
        <end position="105"/>
    </location>
</feature>
<dbReference type="AlphaFoldDB" id="A0A9P7HMW0"/>
<dbReference type="OrthoDB" id="5152658at2759"/>
<sequence>MGGPGSFHGSHDTIVEVDATASAPPPTSEKPKDNAPLIERDENTSSSDEDEETHEMQRRHSIVRDLARQYTHSSQHFQGSHADLFAADDPNSPLNPQSNNFNARA</sequence>
<gene>
    <name evidence="2" type="ORF">H9Q72_009371</name>
</gene>
<reference evidence="2" key="1">
    <citation type="journal article" date="2020" name="bioRxiv">
        <title>Historical genomics reveals the evolutionary mechanisms behind multiple outbreaks of the host-specific coffee wilt pathogen Fusarium xylarioides.</title>
        <authorList>
            <person name="Peck D."/>
            <person name="Nowell R.W."/>
            <person name="Flood J."/>
            <person name="Ryan M.J."/>
            <person name="Barraclough T.G."/>
        </authorList>
    </citation>
    <scope>NUCLEOTIDE SEQUENCE</scope>
    <source>
        <strain evidence="2">IMI 127659i</strain>
    </source>
</reference>
<protein>
    <submittedName>
        <fullName evidence="2">Uncharacterized protein</fullName>
    </submittedName>
</protein>
<organism evidence="2 3">
    <name type="scientific">Fusarium xylarioides</name>
    <dbReference type="NCBI Taxonomy" id="221167"/>
    <lineage>
        <taxon>Eukaryota</taxon>
        <taxon>Fungi</taxon>
        <taxon>Dikarya</taxon>
        <taxon>Ascomycota</taxon>
        <taxon>Pezizomycotina</taxon>
        <taxon>Sordariomycetes</taxon>
        <taxon>Hypocreomycetidae</taxon>
        <taxon>Hypocreales</taxon>
        <taxon>Nectriaceae</taxon>
        <taxon>Fusarium</taxon>
        <taxon>Fusarium fujikuroi species complex</taxon>
    </lineage>
</organism>
<feature type="compositionally biased region" description="Basic and acidic residues" evidence="1">
    <location>
        <begin position="54"/>
        <end position="67"/>
    </location>
</feature>
<comment type="caution">
    <text evidence="2">The sequence shown here is derived from an EMBL/GenBank/DDBJ whole genome shotgun (WGS) entry which is preliminary data.</text>
</comment>
<dbReference type="Proteomes" id="UP000750502">
    <property type="component" value="Unassembled WGS sequence"/>
</dbReference>
<dbReference type="EMBL" id="JADFTT010000368">
    <property type="protein sequence ID" value="KAG5762529.1"/>
    <property type="molecule type" value="Genomic_DNA"/>
</dbReference>
<accession>A0A9P7HMW0</accession>
<feature type="region of interest" description="Disordered" evidence="1">
    <location>
        <begin position="1"/>
        <end position="105"/>
    </location>
</feature>
<feature type="compositionally biased region" description="Basic and acidic residues" evidence="1">
    <location>
        <begin position="29"/>
        <end position="43"/>
    </location>
</feature>
<proteinExistence type="predicted"/>
<keyword evidence="3" id="KW-1185">Reference proteome</keyword>